<feature type="compositionally biased region" description="Polar residues" evidence="1">
    <location>
        <begin position="1944"/>
        <end position="1984"/>
    </location>
</feature>
<feature type="compositionally biased region" description="Low complexity" evidence="1">
    <location>
        <begin position="1929"/>
        <end position="1942"/>
    </location>
</feature>
<feature type="domain" description="Rotatin N-terminal" evidence="2">
    <location>
        <begin position="21"/>
        <end position="114"/>
    </location>
</feature>
<feature type="compositionally biased region" description="Polar residues" evidence="1">
    <location>
        <begin position="336"/>
        <end position="347"/>
    </location>
</feature>
<feature type="region of interest" description="Disordered" evidence="1">
    <location>
        <begin position="1733"/>
        <end position="1796"/>
    </location>
</feature>
<feature type="compositionally biased region" description="Polar residues" evidence="1">
    <location>
        <begin position="163"/>
        <end position="177"/>
    </location>
</feature>
<feature type="region of interest" description="Disordered" evidence="1">
    <location>
        <begin position="2449"/>
        <end position="2473"/>
    </location>
</feature>
<dbReference type="Pfam" id="PF14726">
    <property type="entry name" value="RTTN_N"/>
    <property type="match status" value="1"/>
</dbReference>
<dbReference type="SUPFAM" id="SSF48371">
    <property type="entry name" value="ARM repeat"/>
    <property type="match status" value="2"/>
</dbReference>
<dbReference type="InterPro" id="IPR016024">
    <property type="entry name" value="ARM-type_fold"/>
</dbReference>
<dbReference type="GO" id="GO:0005814">
    <property type="term" value="C:centriole"/>
    <property type="evidence" value="ECO:0007669"/>
    <property type="project" value="TreeGrafter"/>
</dbReference>
<feature type="region of interest" description="Disordered" evidence="1">
    <location>
        <begin position="317"/>
        <end position="355"/>
    </location>
</feature>
<comment type="caution">
    <text evidence="3">The sequence shown here is derived from an EMBL/GenBank/DDBJ whole genome shotgun (WGS) entry which is preliminary data.</text>
</comment>
<feature type="region of interest" description="Disordered" evidence="1">
    <location>
        <begin position="1929"/>
        <end position="1984"/>
    </location>
</feature>
<organism evidence="3 4">
    <name type="scientific">Calicophoron daubneyi</name>
    <name type="common">Rumen fluke</name>
    <name type="synonym">Paramphistomum daubneyi</name>
    <dbReference type="NCBI Taxonomy" id="300641"/>
    <lineage>
        <taxon>Eukaryota</taxon>
        <taxon>Metazoa</taxon>
        <taxon>Spiralia</taxon>
        <taxon>Lophotrochozoa</taxon>
        <taxon>Platyhelminthes</taxon>
        <taxon>Trematoda</taxon>
        <taxon>Digenea</taxon>
        <taxon>Plagiorchiida</taxon>
        <taxon>Pronocephalata</taxon>
        <taxon>Paramphistomoidea</taxon>
        <taxon>Paramphistomidae</taxon>
        <taxon>Calicophoron</taxon>
    </lineage>
</organism>
<dbReference type="Proteomes" id="UP001497525">
    <property type="component" value="Unassembled WGS sequence"/>
</dbReference>
<dbReference type="PANTHER" id="PTHR31691:SF1">
    <property type="entry name" value="ROTATIN"/>
    <property type="match status" value="1"/>
</dbReference>
<gene>
    <name evidence="3" type="ORF">CDAUBV1_LOCUS11256</name>
</gene>
<dbReference type="GO" id="GO:0036064">
    <property type="term" value="C:ciliary basal body"/>
    <property type="evidence" value="ECO:0007669"/>
    <property type="project" value="InterPro"/>
</dbReference>
<evidence type="ECO:0000313" key="3">
    <source>
        <dbReference type="EMBL" id="CAL5136972.1"/>
    </source>
</evidence>
<name>A0AAV2TNI3_CALDB</name>
<proteinExistence type="predicted"/>
<dbReference type="GO" id="GO:0007099">
    <property type="term" value="P:centriole replication"/>
    <property type="evidence" value="ECO:0007669"/>
    <property type="project" value="TreeGrafter"/>
</dbReference>
<protein>
    <recommendedName>
        <fullName evidence="2">Rotatin N-terminal domain-containing protein</fullName>
    </recommendedName>
</protein>
<accession>A0AAV2TNI3</accession>
<evidence type="ECO:0000256" key="1">
    <source>
        <dbReference type="SAM" id="MobiDB-lite"/>
    </source>
</evidence>
<dbReference type="GO" id="GO:0010457">
    <property type="term" value="P:centriole-centriole cohesion"/>
    <property type="evidence" value="ECO:0007669"/>
    <property type="project" value="TreeGrafter"/>
</dbReference>
<dbReference type="EMBL" id="CAXLJL010000367">
    <property type="protein sequence ID" value="CAL5136972.1"/>
    <property type="molecule type" value="Genomic_DNA"/>
</dbReference>
<dbReference type="InterPro" id="IPR029249">
    <property type="entry name" value="Rotatin_N"/>
</dbReference>
<evidence type="ECO:0000259" key="2">
    <source>
        <dbReference type="Pfam" id="PF14726"/>
    </source>
</evidence>
<dbReference type="InterPro" id="IPR030791">
    <property type="entry name" value="Rotatin"/>
</dbReference>
<dbReference type="GO" id="GO:0032053">
    <property type="term" value="P:ciliary basal body organization"/>
    <property type="evidence" value="ECO:0007669"/>
    <property type="project" value="TreeGrafter"/>
</dbReference>
<dbReference type="GO" id="GO:0005813">
    <property type="term" value="C:centrosome"/>
    <property type="evidence" value="ECO:0007669"/>
    <property type="project" value="InterPro"/>
</dbReference>
<evidence type="ECO:0000313" key="4">
    <source>
        <dbReference type="Proteomes" id="UP001497525"/>
    </source>
</evidence>
<dbReference type="PANTHER" id="PTHR31691">
    <property type="entry name" value="ROTATIN"/>
    <property type="match status" value="1"/>
</dbReference>
<sequence length="2737" mass="302695">MVKEGEGCSVLIDKLDHPIDEIRCRTLSNIYSKLQRGLLPLYALNSPILANKLLDWLNQRPLLNTRSALEVLKAVARGDNGKLNIIYAGGLVILNRLKKQLCSDELSKLVDEIFNIISDGAHEPNCKVSGDLMLPDPGTATVTKKSRMTGNSNRMAKFSVSSGLNANGRMNSNQGNENDTEDITMPSKTSTSRREPRTRRIFKRFPSVPLTKTDVDVLNASLNSIMSTDLETSIAGISFFRDVVLEDFPAEVFIQRWIFIENLLKHVLGENQQKAYYAVTALIALCQKLGTRVYHQLDPNNQNSFYDFLSAHPADATGNGGVSSDPLPTTDERVSGSLQSSHVQSETGVGAEQPEASDRYSQELCQLSLPEVCCNLLKTVGSRLDSSTFSQFQKQSQPNEKHPSTCHSLSYCVNNLESKLLQLTCALVDLLLISLSPDIAGKQTCRNPSQIPNSTFVFTNWMMLRVPPRTDAVNSQDLPISFTSALEPWGRFLAKLSSNWLHKTHTSNSMSWDSSELAKLVCEAAMPLEKERNLYIGTLSALFQLISSLFTPETALRVLPTDLRNQMSMALLDFGLLCRPFHIETDVCEYGLPAYVMMFNSAIYSAWRLLIQLESSMWGLTKFLSEIESFGGKSVEDKNLSALIHAVNGMDVLGVVGSTHFASEAVRFLNEPSYSLKSLTSKELWRGQLVLLRLLGNQLLPARKAAYSELVRIVEHALDPDVVADPTQEPNRFDFLLSDEVLCECIEYGMRDEDIDVRTSAERLLACLLDSHELIVKTSWKTLYRLMLEPNAAGQNSSTISPRPLVISLGPFADVIKSEGSPSPLSRVALNWCSGCMGPEGWVDPKQLDGSVDTVYKSIEMNSYPQIFYSCCRLLMHPKERVRSYIAPVVWRHLEHFWSRCLDATSDPASKHHTTVQELLDARTSEKENFELKLIECIKESMTDGDTLSGSHRPSLLEHPDLMESDGVTLAVPEELESLRNVIQLFMDTEADLTVRKAAGEQIAILIKNPSMLDAWYAANGVADSCDLVLEIGRALMNSTERNSTVEPSASSDQVNVSKAILLPVLIRMLRFSSVWNANIRQELAKNLDLVFTLLYVRIMIPDSHGFHRDLVDLMALLLFSSVIQVGVETPVCLPEGVVSGYALPFDCPTYSYRTQWSKENGDPFQPILDIIQTPPTDENSLALSNLVGRSLRYSWNFTCHCGISAFTRNSLALIDALPEQVSVDPVQVDRCMTRCRGYTPYQSQVSLSSEDMSLLLFSYPEASFMLCFTSIRKASNPTVLYRALAALHRATWAHHWQAFSNPLWKTKICDESNEDSSPQYWWIHAQLSRFLTTLPACSSDFTLLTTLLETVENIGLLYSSAILAQFGSQNKLCTWLMNRIADSHGTLGHYLLQGGAGIGETDSHRLTSAKRLLSYQQLPHLLYSLAGCMDASELASELYKASGSSVASSYTSLSATSTGVRNLNKWHGFMEKCYQWAYTNLIEFIESPFSDLVRLRLTIGVLSSFTSPNLWSSMSNSIWLWRLIDAVTTLLALFDAGRDEANASFMGVGTLQLLLNLVSHLIYHVSSLKSNPATTRPEPTNEKWISLPPDVPPTPEAHVSWVENDWLLRCLVYRQGEVRALALCILGRICLIPVWAKAFTSHQMTTDTSTLLAAHGRNIFANSGKLWSIALIVLLDQSESCLCRAEAAHLLINLTTLPMNPSDSGIFLPPVTEENPAMAELRDTLVTERQRMGYPSARTRASGLNEDGVESLGIPYEPPESGDYTDSASVSQPMPAGDRPTLTSQTGPSEDSDAIDIRDLFNSQLDSSEMRENLVELLAYVRAWFRDSEEFSIGGHGLANEPADEALIQHPSGTVAPNYPLLLHTSAMPEATLLPFCFDATSGLYMLGLPALQHILISGKFIGTISALLSTYYPRLILDSDHLDSTLNSRSSDSTSANKKSLVPTNDTNSANFPHQGTSIHSQGSLSRDFTSDPSASSPSQPTSLCTPLLTSAICQLLTNLMHHFPKWIPVEIGKERINSLLMNIVDPNLIEALIFGSPANAVEPKYRPLGPFSHTGNFCGVGCLNPYLLSVKHLVNAFASCLRVLRCQAAMYETFRLALGSDALFLARLIRSLKDTVAVDFLAPLWCEIFTLLTCLLAHSDGNESVDHSLQLILKPLSTRVSSLVTIVVALINRAEHELDAGLGPNERIAKISCKYARTSAYFLTIVLSQYRPITSNPVVKSLDTIAESGTPNGQVETTKDIGNGLRHSPMSSLIQLLMVLITGSTSVPVERRKKGGRYPMFSYVQAYRQSLYTLMRTLLGVCPSAKSAAVKDGFLEEGIITMQILIAKLDLCSTEAAASLKDNTRSLPVRRRNRGSMDPKLRQWQTFTGELVSLMELIHNLIFNSAEAKQRAVDAGLPKLAQRMWPLALQDIRILHGLLGLLTNLTADCPAAASALACNPSPAKPVLSMPGENVKSRTKSKTKPAPASKENQKNNKLVVFDTPGILAPTHCIVEFVCRLISSSDKSSASSESVFLSRRNSLSQTISAPSSQLSQESTLRYAYQLLANMVWSAEARSSLVKTKLVPHFCEIDARVLWRTRRGQFTILLWLQLIANLSFTKEGQQVLISLPDFTIVLASIIQYSKGYAKEISFLVLRNLCTNGTFKARLLSGDTTVLTCMHDVISDAVTGDISPYFFSTVVSAAEALVQGNQKVHALIKSKGFLRDLTRLWEICRGKPELVEIQPKLQSVMELLQQ</sequence>
<feature type="region of interest" description="Disordered" evidence="1">
    <location>
        <begin position="163"/>
        <end position="198"/>
    </location>
</feature>
<reference evidence="3" key="1">
    <citation type="submission" date="2024-06" db="EMBL/GenBank/DDBJ databases">
        <authorList>
            <person name="Liu X."/>
            <person name="Lenzi L."/>
            <person name="Haldenby T S."/>
            <person name="Uol C."/>
        </authorList>
    </citation>
    <scope>NUCLEOTIDE SEQUENCE</scope>
</reference>